<name>A0ABV6G2D1_9GAMM</name>
<proteinExistence type="predicted"/>
<evidence type="ECO:0000256" key="1">
    <source>
        <dbReference type="SAM" id="Phobius"/>
    </source>
</evidence>
<keyword evidence="5" id="KW-1185">Reference proteome</keyword>
<evidence type="ECO:0000259" key="3">
    <source>
        <dbReference type="SMART" id="SM00892"/>
    </source>
</evidence>
<dbReference type="InterPro" id="IPR001604">
    <property type="entry name" value="Endo_G_ENPP1-like_dom"/>
</dbReference>
<reference evidence="4 5" key="1">
    <citation type="submission" date="2024-09" db="EMBL/GenBank/DDBJ databases">
        <authorList>
            <person name="Sun Q."/>
            <person name="Mori K."/>
        </authorList>
    </citation>
    <scope>NUCLEOTIDE SEQUENCE [LARGE SCALE GENOMIC DNA]</scope>
    <source>
        <strain evidence="4 5">CCM 7415</strain>
    </source>
</reference>
<accession>A0ABV6G2D1</accession>
<dbReference type="SMART" id="SM00892">
    <property type="entry name" value="Endonuclease_NS"/>
    <property type="match status" value="1"/>
</dbReference>
<keyword evidence="1" id="KW-0812">Transmembrane</keyword>
<feature type="domain" description="ENPP1-3/EXOG-like endonuclease/phosphodiesterase" evidence="2">
    <location>
        <begin position="57"/>
        <end position="253"/>
    </location>
</feature>
<keyword evidence="1" id="KW-0472">Membrane</keyword>
<dbReference type="Pfam" id="PF01223">
    <property type="entry name" value="Endonuclease_NS"/>
    <property type="match status" value="1"/>
</dbReference>
<organism evidence="4 5">
    <name type="scientific">Kushneria aurantia</name>
    <dbReference type="NCBI Taxonomy" id="504092"/>
    <lineage>
        <taxon>Bacteria</taxon>
        <taxon>Pseudomonadati</taxon>
        <taxon>Pseudomonadota</taxon>
        <taxon>Gammaproteobacteria</taxon>
        <taxon>Oceanospirillales</taxon>
        <taxon>Halomonadaceae</taxon>
        <taxon>Kushneria</taxon>
    </lineage>
</organism>
<dbReference type="RefSeq" id="WP_019951698.1">
    <property type="nucleotide sequence ID" value="NZ_JBHLVX010000023.1"/>
</dbReference>
<dbReference type="EMBL" id="JBHLVX010000023">
    <property type="protein sequence ID" value="MFC0267730.1"/>
    <property type="molecule type" value="Genomic_DNA"/>
</dbReference>
<gene>
    <name evidence="4" type="ORF">ACFFHW_06935</name>
</gene>
<feature type="transmembrane region" description="Helical" evidence="1">
    <location>
        <begin position="7"/>
        <end position="25"/>
    </location>
</feature>
<evidence type="ECO:0000259" key="2">
    <source>
        <dbReference type="SMART" id="SM00477"/>
    </source>
</evidence>
<dbReference type="PANTHER" id="PTHR13966">
    <property type="entry name" value="ENDONUCLEASE RELATED"/>
    <property type="match status" value="1"/>
</dbReference>
<dbReference type="Proteomes" id="UP001589814">
    <property type="component" value="Unassembled WGS sequence"/>
</dbReference>
<feature type="domain" description="DNA/RNA non-specific endonuclease/pyrophosphatase/phosphodiesterase" evidence="3">
    <location>
        <begin position="56"/>
        <end position="253"/>
    </location>
</feature>
<dbReference type="InterPro" id="IPR040255">
    <property type="entry name" value="Non-specific_endonuclease"/>
</dbReference>
<evidence type="ECO:0000313" key="5">
    <source>
        <dbReference type="Proteomes" id="UP001589814"/>
    </source>
</evidence>
<comment type="caution">
    <text evidence="4">The sequence shown here is derived from an EMBL/GenBank/DDBJ whole genome shotgun (WGS) entry which is preliminary data.</text>
</comment>
<dbReference type="SUPFAM" id="SSF54060">
    <property type="entry name" value="His-Me finger endonucleases"/>
    <property type="match status" value="1"/>
</dbReference>
<dbReference type="PANTHER" id="PTHR13966:SF5">
    <property type="entry name" value="ENDONUCLEASE G, MITOCHONDRIAL"/>
    <property type="match status" value="1"/>
</dbReference>
<dbReference type="GO" id="GO:0004519">
    <property type="term" value="F:endonuclease activity"/>
    <property type="evidence" value="ECO:0007669"/>
    <property type="project" value="UniProtKB-KW"/>
</dbReference>
<dbReference type="InterPro" id="IPR044929">
    <property type="entry name" value="DNA/RNA_non-sp_Endonuclease_sf"/>
</dbReference>
<sequence length="271" mass="30954">MIARLRRTGVAGILITAVLYGLWYWQERDFRAQMSWMGTPQAQQWYDWKTLHRTLRNDGFLTGWSDLRANPLWTLYRLDPIANPRVGERPDAFHDDWRTFWPVTSDDYSGSGFDRGHMAPNYAIAAVHGRSAQRDSFLISNVSPQRPKLNRRLWRRLEEVVIDDFAPRLGTLWVTAGPIFDADIRRLPSLIEIPDAFYKILVAPGYGGGPTRMLAFIVPQSVQGSEPLSRFVVSVDEVENRTGLDFFAVLPDRIESVLESGVDTSGWKLSQ</sequence>
<evidence type="ECO:0000313" key="4">
    <source>
        <dbReference type="EMBL" id="MFC0267730.1"/>
    </source>
</evidence>
<keyword evidence="4" id="KW-0540">Nuclease</keyword>
<keyword evidence="1" id="KW-1133">Transmembrane helix</keyword>
<dbReference type="SMART" id="SM00477">
    <property type="entry name" value="NUC"/>
    <property type="match status" value="1"/>
</dbReference>
<keyword evidence="4" id="KW-0378">Hydrolase</keyword>
<keyword evidence="4" id="KW-0255">Endonuclease</keyword>
<protein>
    <submittedName>
        <fullName evidence="4">DNA/RNA non-specific endonuclease</fullName>
    </submittedName>
</protein>
<dbReference type="InterPro" id="IPR020821">
    <property type="entry name" value="ENPP1-3/EXOG-like_nuc-like"/>
</dbReference>
<dbReference type="InterPro" id="IPR044925">
    <property type="entry name" value="His-Me_finger_sf"/>
</dbReference>
<dbReference type="Gene3D" id="3.40.570.10">
    <property type="entry name" value="Extracellular Endonuclease, subunit A"/>
    <property type="match status" value="1"/>
</dbReference>